<comment type="caution">
    <text evidence="3">The sequence shown here is derived from an EMBL/GenBank/DDBJ whole genome shotgun (WGS) entry which is preliminary data.</text>
</comment>
<dbReference type="VEuPathDB" id="FungiDB:ACJ73_09486"/>
<feature type="region of interest" description="Disordered" evidence="1">
    <location>
        <begin position="30"/>
        <end position="74"/>
    </location>
</feature>
<feature type="region of interest" description="Disordered" evidence="1">
    <location>
        <begin position="217"/>
        <end position="249"/>
    </location>
</feature>
<dbReference type="InterPro" id="IPR003615">
    <property type="entry name" value="HNH_nuc"/>
</dbReference>
<sequence>FSEDSGGLDSLRYQSPATTGRILSRCAAPSTAINTSAQPSPSPLRAATGLETQTPRQEEAVVPPPSTRRRIGSRARFSRSGRGCIVSKLAGPLYVAHIVPYSLKREDRRAAFFDLLTSFWTQRSASILKDGTELVENMLTFTPTVRRCHSAGLFALKPVDASHDGKSLKLKFYWLQQRESRSSTMVQVTDFPGFPDDVKLEDINMYATSLTRFSATLEDPSDLGHSEEEADGSLEERLGGWDDEASDRE</sequence>
<organism evidence="3 4">
    <name type="scientific">Blastomyces percursus</name>
    <dbReference type="NCBI Taxonomy" id="1658174"/>
    <lineage>
        <taxon>Eukaryota</taxon>
        <taxon>Fungi</taxon>
        <taxon>Dikarya</taxon>
        <taxon>Ascomycota</taxon>
        <taxon>Pezizomycotina</taxon>
        <taxon>Eurotiomycetes</taxon>
        <taxon>Eurotiomycetidae</taxon>
        <taxon>Onygenales</taxon>
        <taxon>Ajellomycetaceae</taxon>
        <taxon>Blastomyces</taxon>
    </lineage>
</organism>
<dbReference type="OrthoDB" id="5416097at2759"/>
<evidence type="ECO:0000259" key="2">
    <source>
        <dbReference type="Pfam" id="PF13391"/>
    </source>
</evidence>
<gene>
    <name evidence="3" type="ORF">ACJ73_09486</name>
</gene>
<evidence type="ECO:0000256" key="1">
    <source>
        <dbReference type="SAM" id="MobiDB-lite"/>
    </source>
</evidence>
<dbReference type="Pfam" id="PF13391">
    <property type="entry name" value="HNH_2"/>
    <property type="match status" value="1"/>
</dbReference>
<keyword evidence="4" id="KW-1185">Reference proteome</keyword>
<feature type="non-terminal residue" evidence="3">
    <location>
        <position position="1"/>
    </location>
</feature>
<evidence type="ECO:0000313" key="4">
    <source>
        <dbReference type="Proteomes" id="UP000242791"/>
    </source>
</evidence>
<reference evidence="3 4" key="1">
    <citation type="submission" date="2015-08" db="EMBL/GenBank/DDBJ databases">
        <title>Emmonsia species relationships and genome sequence.</title>
        <authorList>
            <person name="Cuomo C.A."/>
            <person name="Schwartz I.S."/>
            <person name="Kenyon C."/>
            <person name="De Hoog G.S."/>
            <person name="Govender N.P."/>
            <person name="Botha A."/>
            <person name="Moreno L."/>
            <person name="De Vries M."/>
            <person name="Munoz J.F."/>
            <person name="Stielow J.B."/>
        </authorList>
    </citation>
    <scope>NUCLEOTIDE SEQUENCE [LARGE SCALE GENOMIC DNA]</scope>
    <source>
        <strain evidence="3 4">EI222</strain>
    </source>
</reference>
<proteinExistence type="predicted"/>
<feature type="domain" description="HNH nuclease" evidence="2">
    <location>
        <begin position="84"/>
        <end position="156"/>
    </location>
</feature>
<evidence type="ECO:0000313" key="3">
    <source>
        <dbReference type="EMBL" id="OJD11717.1"/>
    </source>
</evidence>
<protein>
    <recommendedName>
        <fullName evidence="2">HNH nuclease domain-containing protein</fullName>
    </recommendedName>
</protein>
<dbReference type="AlphaFoldDB" id="A0A1J9Q967"/>
<dbReference type="EMBL" id="LGTZ01002700">
    <property type="protein sequence ID" value="OJD11717.1"/>
    <property type="molecule type" value="Genomic_DNA"/>
</dbReference>
<accession>A0A1J9Q967</accession>
<dbReference type="Proteomes" id="UP000242791">
    <property type="component" value="Unassembled WGS sequence"/>
</dbReference>
<name>A0A1J9Q967_9EURO</name>